<dbReference type="GO" id="GO:0005829">
    <property type="term" value="C:cytosol"/>
    <property type="evidence" value="ECO:0007669"/>
    <property type="project" value="GOC"/>
</dbReference>
<feature type="chain" id="PRO_5041374758" evidence="9">
    <location>
        <begin position="24"/>
        <end position="641"/>
    </location>
</feature>
<feature type="transmembrane region" description="Helical" evidence="8">
    <location>
        <begin position="279"/>
        <end position="299"/>
    </location>
</feature>
<evidence type="ECO:0000256" key="6">
    <source>
        <dbReference type="ARBA" id="ARBA00023136"/>
    </source>
</evidence>
<feature type="domain" description="PTM1-like N-terminal" evidence="11">
    <location>
        <begin position="35"/>
        <end position="116"/>
    </location>
</feature>
<accession>A0AA39PDN2</accession>
<feature type="compositionally biased region" description="Acidic residues" evidence="7">
    <location>
        <begin position="593"/>
        <end position="604"/>
    </location>
</feature>
<evidence type="ECO:0000256" key="8">
    <source>
        <dbReference type="SAM" id="Phobius"/>
    </source>
</evidence>
<keyword evidence="13" id="KW-1185">Reference proteome</keyword>
<evidence type="ECO:0000256" key="2">
    <source>
        <dbReference type="ARBA" id="ARBA00007883"/>
    </source>
</evidence>
<keyword evidence="4 9" id="KW-0732">Signal</keyword>
<dbReference type="Proteomes" id="UP001175227">
    <property type="component" value="Unassembled WGS sequence"/>
</dbReference>
<feature type="signal peptide" evidence="9">
    <location>
        <begin position="1"/>
        <end position="23"/>
    </location>
</feature>
<proteinExistence type="inferred from homology"/>
<evidence type="ECO:0000256" key="1">
    <source>
        <dbReference type="ARBA" id="ARBA00004141"/>
    </source>
</evidence>
<feature type="region of interest" description="Disordered" evidence="7">
    <location>
        <begin position="135"/>
        <end position="185"/>
    </location>
</feature>
<dbReference type="GO" id="GO:0016020">
    <property type="term" value="C:membrane"/>
    <property type="evidence" value="ECO:0007669"/>
    <property type="project" value="UniProtKB-SubCell"/>
</dbReference>
<evidence type="ECO:0000259" key="10">
    <source>
        <dbReference type="Pfam" id="PF06814"/>
    </source>
</evidence>
<feature type="region of interest" description="Disordered" evidence="7">
    <location>
        <begin position="561"/>
        <end position="641"/>
    </location>
</feature>
<keyword evidence="12" id="KW-0675">Receptor</keyword>
<sequence>MAAFSHPFILLIPWLFLTTSVLSYQVPVVDTDYSRQICSGMWGSQSTHINVSFDATSQGNVAMVVYEWADAEYLGKVTSPADALLPQKTYVCTSSAVVGGFCTASELGRFILDLPSGKSINDTSFWSARVQLPRTSDTNSTSTSEEFWANAPGGLPTPPPSADDEYTTPWRRRSPELAPRDSLNPSPNGIHMYTQPIQYLVRKTGYYCVGEQYSLGVTSTPFSFFLKAIVPVTVRNSASSSSARAPTDVPYHPSYNGLVVFQNTFDGQLPATDYPKVNFYFVMFLVYTTFACAWGWLCYKACPRASANPGNLSRYASGSCNSLVHQYYLSGLVGLLVIEMVANWVYYRYLNAHGKSTASTVFLIVVAILDAGRNSMSFFMLLVVSLGLSVVRESLGRTMIKCQILAGAHFIFGILYAVGIVELELESTSALVLLLFVIPLAFTLSGFLLWIMYSLNATIAQLKARKQRYKLSMFERLYRILLLTVLIIAIFFVVSSSLSLADWPKSWKRISGDRRKTTEDMYYFALFGTLTYWDGISTLAMSDEIAQDEEDAEDYDMEALESRTRAREDDEATLVGGTRTVGGVTEDSVVFEIGDEEGGSDDEDSPTKKRRSERHSTDSHGGEDERRGLMNGGGETRNRDD</sequence>
<keyword evidence="3 8" id="KW-0812">Transmembrane</keyword>
<dbReference type="AlphaFoldDB" id="A0AA39PDN2"/>
<evidence type="ECO:0000256" key="3">
    <source>
        <dbReference type="ARBA" id="ARBA00022692"/>
    </source>
</evidence>
<dbReference type="GO" id="GO:0005794">
    <property type="term" value="C:Golgi apparatus"/>
    <property type="evidence" value="ECO:0007669"/>
    <property type="project" value="TreeGrafter"/>
</dbReference>
<dbReference type="EMBL" id="JAUEPR010000008">
    <property type="protein sequence ID" value="KAK0481669.1"/>
    <property type="molecule type" value="Genomic_DNA"/>
</dbReference>
<dbReference type="PANTHER" id="PTHR21229:SF1">
    <property type="entry name" value="GH17801P"/>
    <property type="match status" value="1"/>
</dbReference>
<evidence type="ECO:0000259" key="11">
    <source>
        <dbReference type="Pfam" id="PF21902"/>
    </source>
</evidence>
<comment type="similarity">
    <text evidence="2">Belongs to the LU7TM family.</text>
</comment>
<evidence type="ECO:0000313" key="12">
    <source>
        <dbReference type="EMBL" id="KAK0481669.1"/>
    </source>
</evidence>
<evidence type="ECO:0000256" key="7">
    <source>
        <dbReference type="SAM" id="MobiDB-lite"/>
    </source>
</evidence>
<dbReference type="InterPro" id="IPR053938">
    <property type="entry name" value="PTM1-like_N"/>
</dbReference>
<organism evidence="12 13">
    <name type="scientific">Armillaria novae-zelandiae</name>
    <dbReference type="NCBI Taxonomy" id="153914"/>
    <lineage>
        <taxon>Eukaryota</taxon>
        <taxon>Fungi</taxon>
        <taxon>Dikarya</taxon>
        <taxon>Basidiomycota</taxon>
        <taxon>Agaricomycotina</taxon>
        <taxon>Agaricomycetes</taxon>
        <taxon>Agaricomycetidae</taxon>
        <taxon>Agaricales</taxon>
        <taxon>Marasmiineae</taxon>
        <taxon>Physalacriaceae</taxon>
        <taxon>Armillaria</taxon>
    </lineage>
</organism>
<dbReference type="GO" id="GO:0042147">
    <property type="term" value="P:retrograde transport, endosome to Golgi"/>
    <property type="evidence" value="ECO:0007669"/>
    <property type="project" value="TreeGrafter"/>
</dbReference>
<comment type="subcellular location">
    <subcellularLocation>
        <location evidence="1">Membrane</location>
        <topology evidence="1">Multi-pass membrane protein</topology>
    </subcellularLocation>
</comment>
<evidence type="ECO:0000256" key="5">
    <source>
        <dbReference type="ARBA" id="ARBA00022989"/>
    </source>
</evidence>
<evidence type="ECO:0000256" key="4">
    <source>
        <dbReference type="ARBA" id="ARBA00022729"/>
    </source>
</evidence>
<gene>
    <name evidence="12" type="ORF">IW261DRAFT_1606944</name>
</gene>
<evidence type="ECO:0000313" key="13">
    <source>
        <dbReference type="Proteomes" id="UP001175227"/>
    </source>
</evidence>
<feature type="transmembrane region" description="Helical" evidence="8">
    <location>
        <begin position="477"/>
        <end position="501"/>
    </location>
</feature>
<feature type="transmembrane region" description="Helical" evidence="8">
    <location>
        <begin position="327"/>
        <end position="349"/>
    </location>
</feature>
<feature type="domain" description="GOST seven transmembrane" evidence="10">
    <location>
        <begin position="326"/>
        <end position="509"/>
    </location>
</feature>
<reference evidence="12" key="1">
    <citation type="submission" date="2023-06" db="EMBL/GenBank/DDBJ databases">
        <authorList>
            <consortium name="Lawrence Berkeley National Laboratory"/>
            <person name="Ahrendt S."/>
            <person name="Sahu N."/>
            <person name="Indic B."/>
            <person name="Wong-Bajracharya J."/>
            <person name="Merenyi Z."/>
            <person name="Ke H.-M."/>
            <person name="Monk M."/>
            <person name="Kocsube S."/>
            <person name="Drula E."/>
            <person name="Lipzen A."/>
            <person name="Balint B."/>
            <person name="Henrissat B."/>
            <person name="Andreopoulos B."/>
            <person name="Martin F.M."/>
            <person name="Harder C.B."/>
            <person name="Rigling D."/>
            <person name="Ford K.L."/>
            <person name="Foster G.D."/>
            <person name="Pangilinan J."/>
            <person name="Papanicolaou A."/>
            <person name="Barry K."/>
            <person name="LaButti K."/>
            <person name="Viragh M."/>
            <person name="Koriabine M."/>
            <person name="Yan M."/>
            <person name="Riley R."/>
            <person name="Champramary S."/>
            <person name="Plett K.L."/>
            <person name="Tsai I.J."/>
            <person name="Slot J."/>
            <person name="Sipos G."/>
            <person name="Plett J."/>
            <person name="Nagy L.G."/>
            <person name="Grigoriev I.V."/>
        </authorList>
    </citation>
    <scope>NUCLEOTIDE SEQUENCE</scope>
    <source>
        <strain evidence="12">ICMP 16352</strain>
    </source>
</reference>
<feature type="compositionally biased region" description="Low complexity" evidence="7">
    <location>
        <begin position="573"/>
        <end position="585"/>
    </location>
</feature>
<protein>
    <submittedName>
        <fullName evidence="12">Lung seven transmembrane receptor-domain-containing protein</fullName>
    </submittedName>
</protein>
<dbReference type="Pfam" id="PF06814">
    <property type="entry name" value="GOST_TM"/>
    <property type="match status" value="1"/>
</dbReference>
<dbReference type="Pfam" id="PF21902">
    <property type="entry name" value="PTM1-like_N"/>
    <property type="match status" value="1"/>
</dbReference>
<dbReference type="InterPro" id="IPR009637">
    <property type="entry name" value="GPR107/GPR108-like"/>
</dbReference>
<dbReference type="InterPro" id="IPR053937">
    <property type="entry name" value="GOST_TM"/>
</dbReference>
<comment type="caution">
    <text evidence="12">The sequence shown here is derived from an EMBL/GenBank/DDBJ whole genome shotgun (WGS) entry which is preliminary data.</text>
</comment>
<name>A0AA39PDN2_9AGAR</name>
<feature type="transmembrane region" description="Helical" evidence="8">
    <location>
        <begin position="361"/>
        <end position="390"/>
    </location>
</feature>
<dbReference type="PANTHER" id="PTHR21229">
    <property type="entry name" value="LUNG SEVEN TRANSMEMBRANE RECEPTOR"/>
    <property type="match status" value="1"/>
</dbReference>
<feature type="transmembrane region" description="Helical" evidence="8">
    <location>
        <begin position="433"/>
        <end position="456"/>
    </location>
</feature>
<feature type="compositionally biased region" description="Low complexity" evidence="7">
    <location>
        <begin position="135"/>
        <end position="144"/>
    </location>
</feature>
<evidence type="ECO:0000256" key="9">
    <source>
        <dbReference type="SAM" id="SignalP"/>
    </source>
</evidence>
<feature type="transmembrane region" description="Helical" evidence="8">
    <location>
        <begin position="402"/>
        <end position="421"/>
    </location>
</feature>
<feature type="compositionally biased region" description="Basic and acidic residues" evidence="7">
    <location>
        <begin position="614"/>
        <end position="628"/>
    </location>
</feature>
<keyword evidence="6 8" id="KW-0472">Membrane</keyword>
<keyword evidence="5 8" id="KW-1133">Transmembrane helix</keyword>